<evidence type="ECO:0000256" key="1">
    <source>
        <dbReference type="ARBA" id="ARBA00004123"/>
    </source>
</evidence>
<evidence type="ECO:0000256" key="4">
    <source>
        <dbReference type="ARBA" id="ARBA00023163"/>
    </source>
</evidence>
<comment type="caution">
    <text evidence="9">The sequence shown here is derived from an EMBL/GenBank/DDBJ whole genome shotgun (WGS) entry which is preliminary data.</text>
</comment>
<dbReference type="SMART" id="SM00353">
    <property type="entry name" value="HLH"/>
    <property type="match status" value="1"/>
</dbReference>
<dbReference type="GO" id="GO:0000978">
    <property type="term" value="F:RNA polymerase II cis-regulatory region sequence-specific DNA binding"/>
    <property type="evidence" value="ECO:0007669"/>
    <property type="project" value="TreeGrafter"/>
</dbReference>
<feature type="domain" description="BHLH" evidence="8">
    <location>
        <begin position="123"/>
        <end position="173"/>
    </location>
</feature>
<gene>
    <name evidence="9" type="ORF">BDP27DRAFT_1240354</name>
</gene>
<dbReference type="Gene3D" id="4.10.280.10">
    <property type="entry name" value="Helix-loop-helix DNA-binding domain"/>
    <property type="match status" value="1"/>
</dbReference>
<keyword evidence="5" id="KW-0539">Nucleus</keyword>
<evidence type="ECO:0000256" key="5">
    <source>
        <dbReference type="ARBA" id="ARBA00023242"/>
    </source>
</evidence>
<dbReference type="Proteomes" id="UP000772434">
    <property type="component" value="Unassembled WGS sequence"/>
</dbReference>
<feature type="compositionally biased region" description="Basic and acidic residues" evidence="7">
    <location>
        <begin position="123"/>
        <end position="138"/>
    </location>
</feature>
<accession>A0A9P5P8E8</accession>
<dbReference type="PROSITE" id="PS50888">
    <property type="entry name" value="BHLH"/>
    <property type="match status" value="1"/>
</dbReference>
<feature type="region of interest" description="Disordered" evidence="7">
    <location>
        <begin position="53"/>
        <end position="138"/>
    </location>
</feature>
<feature type="coiled-coil region" evidence="6">
    <location>
        <begin position="170"/>
        <end position="197"/>
    </location>
</feature>
<evidence type="ECO:0000313" key="9">
    <source>
        <dbReference type="EMBL" id="KAF9058734.1"/>
    </source>
</evidence>
<evidence type="ECO:0000256" key="6">
    <source>
        <dbReference type="SAM" id="Coils"/>
    </source>
</evidence>
<keyword evidence="6" id="KW-0175">Coiled coil</keyword>
<dbReference type="AlphaFoldDB" id="A0A9P5P8E8"/>
<evidence type="ECO:0000256" key="2">
    <source>
        <dbReference type="ARBA" id="ARBA00023015"/>
    </source>
</evidence>
<dbReference type="GO" id="GO:0005634">
    <property type="term" value="C:nucleus"/>
    <property type="evidence" value="ECO:0007669"/>
    <property type="project" value="UniProtKB-SubCell"/>
</dbReference>
<keyword evidence="3" id="KW-0238">DNA-binding</keyword>
<sequence length="211" mass="23664">MDFYHAPLSSLADYDYASAALPSRRGAPLENASISVPTLTYSTGNTATLSNEQHLDRRSFSTNPSPSVPKSYRFNPISAPTARSSASVASKRINSKTSNDISDEGEEEEYAQSAGSVDPLQEAVRRQRIESEQKRRDDLRDGYTHLKSMLPSTNQKSSKVKLLNRAARHIKYLNAVRDQLETELETANNELNAYRLREANEAHGWHHYSSY</sequence>
<comment type="subcellular location">
    <subcellularLocation>
        <location evidence="1">Nucleus</location>
    </subcellularLocation>
</comment>
<feature type="compositionally biased region" description="Acidic residues" evidence="7">
    <location>
        <begin position="101"/>
        <end position="110"/>
    </location>
</feature>
<keyword evidence="10" id="KW-1185">Reference proteome</keyword>
<evidence type="ECO:0000313" key="10">
    <source>
        <dbReference type="Proteomes" id="UP000772434"/>
    </source>
</evidence>
<dbReference type="InterPro" id="IPR036638">
    <property type="entry name" value="HLH_DNA-bd_sf"/>
</dbReference>
<keyword evidence="4" id="KW-0804">Transcription</keyword>
<dbReference type="OrthoDB" id="5778525at2759"/>
<proteinExistence type="predicted"/>
<dbReference type="PANTHER" id="PTHR15741:SF27">
    <property type="entry name" value="TRANSCRIPTION FACTOR AP-4"/>
    <property type="match status" value="1"/>
</dbReference>
<reference evidence="9" key="1">
    <citation type="submission" date="2020-11" db="EMBL/GenBank/DDBJ databases">
        <authorList>
            <consortium name="DOE Joint Genome Institute"/>
            <person name="Ahrendt S."/>
            <person name="Riley R."/>
            <person name="Andreopoulos W."/>
            <person name="Labutti K."/>
            <person name="Pangilinan J."/>
            <person name="Ruiz-Duenas F.J."/>
            <person name="Barrasa J.M."/>
            <person name="Sanchez-Garcia M."/>
            <person name="Camarero S."/>
            <person name="Miyauchi S."/>
            <person name="Serrano A."/>
            <person name="Linde D."/>
            <person name="Babiker R."/>
            <person name="Drula E."/>
            <person name="Ayuso-Fernandez I."/>
            <person name="Pacheco R."/>
            <person name="Padilla G."/>
            <person name="Ferreira P."/>
            <person name="Barriuso J."/>
            <person name="Kellner H."/>
            <person name="Castanera R."/>
            <person name="Alfaro M."/>
            <person name="Ramirez L."/>
            <person name="Pisabarro A.G."/>
            <person name="Kuo A."/>
            <person name="Tritt A."/>
            <person name="Lipzen A."/>
            <person name="He G."/>
            <person name="Yan M."/>
            <person name="Ng V."/>
            <person name="Cullen D."/>
            <person name="Martin F."/>
            <person name="Rosso M.-N."/>
            <person name="Henrissat B."/>
            <person name="Hibbett D."/>
            <person name="Martinez A.T."/>
            <person name="Grigoriev I.V."/>
        </authorList>
    </citation>
    <scope>NUCLEOTIDE SEQUENCE</scope>
    <source>
        <strain evidence="9">AH 40177</strain>
    </source>
</reference>
<evidence type="ECO:0000256" key="3">
    <source>
        <dbReference type="ARBA" id="ARBA00023125"/>
    </source>
</evidence>
<protein>
    <recommendedName>
        <fullName evidence="8">BHLH domain-containing protein</fullName>
    </recommendedName>
</protein>
<keyword evidence="2" id="KW-0805">Transcription regulation</keyword>
<dbReference type="GO" id="GO:0000981">
    <property type="term" value="F:DNA-binding transcription factor activity, RNA polymerase II-specific"/>
    <property type="evidence" value="ECO:0007669"/>
    <property type="project" value="TreeGrafter"/>
</dbReference>
<dbReference type="EMBL" id="JADNRY010000355">
    <property type="protein sequence ID" value="KAF9058734.1"/>
    <property type="molecule type" value="Genomic_DNA"/>
</dbReference>
<dbReference type="InterPro" id="IPR011598">
    <property type="entry name" value="bHLH_dom"/>
</dbReference>
<dbReference type="InterPro" id="IPR052207">
    <property type="entry name" value="Max-like/E-box_TFs"/>
</dbReference>
<dbReference type="PANTHER" id="PTHR15741">
    <property type="entry name" value="BASIC HELIX-LOOP-HELIX ZIP TRANSCRIPTION FACTOR"/>
    <property type="match status" value="1"/>
</dbReference>
<evidence type="ECO:0000259" key="8">
    <source>
        <dbReference type="PROSITE" id="PS50888"/>
    </source>
</evidence>
<dbReference type="GO" id="GO:0046983">
    <property type="term" value="F:protein dimerization activity"/>
    <property type="evidence" value="ECO:0007669"/>
    <property type="project" value="InterPro"/>
</dbReference>
<organism evidence="9 10">
    <name type="scientific">Rhodocollybia butyracea</name>
    <dbReference type="NCBI Taxonomy" id="206335"/>
    <lineage>
        <taxon>Eukaryota</taxon>
        <taxon>Fungi</taxon>
        <taxon>Dikarya</taxon>
        <taxon>Basidiomycota</taxon>
        <taxon>Agaricomycotina</taxon>
        <taxon>Agaricomycetes</taxon>
        <taxon>Agaricomycetidae</taxon>
        <taxon>Agaricales</taxon>
        <taxon>Marasmiineae</taxon>
        <taxon>Omphalotaceae</taxon>
        <taxon>Rhodocollybia</taxon>
    </lineage>
</organism>
<dbReference type="Pfam" id="PF00010">
    <property type="entry name" value="HLH"/>
    <property type="match status" value="1"/>
</dbReference>
<evidence type="ECO:0000256" key="7">
    <source>
        <dbReference type="SAM" id="MobiDB-lite"/>
    </source>
</evidence>
<name>A0A9P5P8E8_9AGAR</name>
<dbReference type="SUPFAM" id="SSF47459">
    <property type="entry name" value="HLH, helix-loop-helix DNA-binding domain"/>
    <property type="match status" value="1"/>
</dbReference>